<protein>
    <submittedName>
        <fullName evidence="1">DNA alkylation repair protein</fullName>
    </submittedName>
</protein>
<proteinExistence type="predicted"/>
<name>A0A6M1S280_9HYPH</name>
<dbReference type="Proteomes" id="UP000477849">
    <property type="component" value="Unassembled WGS sequence"/>
</dbReference>
<accession>A0A6M1S280</accession>
<evidence type="ECO:0000313" key="1">
    <source>
        <dbReference type="EMBL" id="NGO62498.1"/>
    </source>
</evidence>
<dbReference type="RefSeq" id="WP_163900345.1">
    <property type="nucleotide sequence ID" value="NZ_CP048427.1"/>
</dbReference>
<dbReference type="PROSITE" id="PS50077">
    <property type="entry name" value="HEAT_REPEAT"/>
    <property type="match status" value="1"/>
</dbReference>
<dbReference type="Pfam" id="PF08713">
    <property type="entry name" value="DNA_alkylation"/>
    <property type="match status" value="1"/>
</dbReference>
<dbReference type="Gene3D" id="1.25.40.290">
    <property type="entry name" value="ARM repeat domains"/>
    <property type="match status" value="1"/>
</dbReference>
<dbReference type="InterPro" id="IPR016024">
    <property type="entry name" value="ARM-type_fold"/>
</dbReference>
<reference evidence="1 2" key="1">
    <citation type="submission" date="2020-02" db="EMBL/GenBank/DDBJ databases">
        <title>Genome sequence of the type strain CCBAU10050 of Rhizobium daejeonense.</title>
        <authorList>
            <person name="Gao J."/>
            <person name="Sun J."/>
        </authorList>
    </citation>
    <scope>NUCLEOTIDE SEQUENCE [LARGE SCALE GENOMIC DNA]</scope>
    <source>
        <strain evidence="1 2">CCBAU10050</strain>
    </source>
</reference>
<gene>
    <name evidence="1" type="ORF">G6N76_02340</name>
</gene>
<dbReference type="SUPFAM" id="SSF48371">
    <property type="entry name" value="ARM repeat"/>
    <property type="match status" value="1"/>
</dbReference>
<dbReference type="AlphaFoldDB" id="A0A6M1S280"/>
<evidence type="ECO:0000313" key="2">
    <source>
        <dbReference type="Proteomes" id="UP000477849"/>
    </source>
</evidence>
<comment type="caution">
    <text evidence="1">The sequence shown here is derived from an EMBL/GenBank/DDBJ whole genome shotgun (WGS) entry which is preliminary data.</text>
</comment>
<dbReference type="InterPro" id="IPR021133">
    <property type="entry name" value="HEAT_type_2"/>
</dbReference>
<dbReference type="InterPro" id="IPR014825">
    <property type="entry name" value="DNA_alkylation"/>
</dbReference>
<dbReference type="EMBL" id="JAAKZH010000001">
    <property type="protein sequence ID" value="NGO62498.1"/>
    <property type="molecule type" value="Genomic_DNA"/>
</dbReference>
<sequence length="369" mass="40985">MPEPLKNLIGETVIRDTASALSRAWPQFDHQSFLAEILPDLDSLELMQRSQSVATAMTRLLPQDFAKSAVILRDCLPGDNQPGLSGWALLAFNQYIGANGIRHLETSLDLLKALTPHFTAEFGIRPFIAADRQRALSIISGWISDPNHHVRRLASEGTRPRLPWAMRLPELIRDPSPLMPILIPLLDDPEDYVRRSVANSLNDIAKDHPDLVADFVARHRQDASPERLWLLRHASRTLVKKGHAGALASFGFEAAEDIAAGLSLRQAEIGFPGTLEFAVRLSNGSGKAQRLLIDYAIHHRKKDGSLSPKVFKGTSLTLGPGEATDLDRRHAFRPITTRVYYPGLHRLELLVNGSPLASAEFHLDMKEDR</sequence>
<keyword evidence="2" id="KW-1185">Reference proteome</keyword>
<organism evidence="1 2">
    <name type="scientific">Rhizobium daejeonense</name>
    <dbReference type="NCBI Taxonomy" id="240521"/>
    <lineage>
        <taxon>Bacteria</taxon>
        <taxon>Pseudomonadati</taxon>
        <taxon>Pseudomonadota</taxon>
        <taxon>Alphaproteobacteria</taxon>
        <taxon>Hyphomicrobiales</taxon>
        <taxon>Rhizobiaceae</taxon>
        <taxon>Rhizobium/Agrobacterium group</taxon>
        <taxon>Rhizobium</taxon>
    </lineage>
</organism>